<name>N8ZFG3_9GAMM</name>
<protein>
    <recommendedName>
        <fullName evidence="4">DUF4154 domain-containing protein</fullName>
    </recommendedName>
</protein>
<evidence type="ECO:0000313" key="2">
    <source>
        <dbReference type="EMBL" id="ENV32469.1"/>
    </source>
</evidence>
<dbReference type="AlphaFoldDB" id="N8ZFG3"/>
<sequence>MVHIFFKKLYRFLWVLPLVYSSNLFAYTSHNIYTTTLSILSYVKWNTTTPNLCVVDNAAVANQFQQVSKQLKYPYVISSIKLESFTSNNCSAIFFSHTPIATQQQFLNRYSILSFSMNNKDCELGSAFCLVSKLNGDTSFKINLDALTRARVHVDPRVLLLAKNVENDE</sequence>
<dbReference type="HOGENOM" id="CLU_102469_1_0_6"/>
<reference evidence="2 3" key="1">
    <citation type="submission" date="2013-02" db="EMBL/GenBank/DDBJ databases">
        <title>The Genome Sequence of Acinetobacter gerneri CIP 107464.</title>
        <authorList>
            <consortium name="The Broad Institute Genome Sequencing Platform"/>
            <consortium name="The Broad Institute Genome Sequencing Center for Infectious Disease"/>
            <person name="Cerqueira G."/>
            <person name="Feldgarden M."/>
            <person name="Courvalin P."/>
            <person name="Perichon B."/>
            <person name="Grillot-Courvalin C."/>
            <person name="Clermont D."/>
            <person name="Rocha E."/>
            <person name="Yoon E.-J."/>
            <person name="Nemec A."/>
            <person name="Walker B."/>
            <person name="Young S.K."/>
            <person name="Zeng Q."/>
            <person name="Gargeya S."/>
            <person name="Fitzgerald M."/>
            <person name="Haas B."/>
            <person name="Abouelleil A."/>
            <person name="Alvarado L."/>
            <person name="Arachchi H.M."/>
            <person name="Berlin A.M."/>
            <person name="Chapman S.B."/>
            <person name="Dewar J."/>
            <person name="Goldberg J."/>
            <person name="Griggs A."/>
            <person name="Gujja S."/>
            <person name="Hansen M."/>
            <person name="Howarth C."/>
            <person name="Imamovic A."/>
            <person name="Larimer J."/>
            <person name="McCowan C."/>
            <person name="Murphy C."/>
            <person name="Neiman D."/>
            <person name="Pearson M."/>
            <person name="Priest M."/>
            <person name="Roberts A."/>
            <person name="Saif S."/>
            <person name="Shea T."/>
            <person name="Sisk P."/>
            <person name="Sykes S."/>
            <person name="Wortman J."/>
            <person name="Nusbaum C."/>
            <person name="Birren B."/>
        </authorList>
    </citation>
    <scope>NUCLEOTIDE SEQUENCE [LARGE SCALE GENOMIC DNA]</scope>
    <source>
        <strain evidence="2 3">CIP 107464</strain>
    </source>
</reference>
<dbReference type="Pfam" id="PF13689">
    <property type="entry name" value="DUF4154"/>
    <property type="match status" value="1"/>
</dbReference>
<evidence type="ECO:0000313" key="3">
    <source>
        <dbReference type="Proteomes" id="UP000013117"/>
    </source>
</evidence>
<dbReference type="eggNOG" id="ENOG5032MZ8">
    <property type="taxonomic scope" value="Bacteria"/>
</dbReference>
<keyword evidence="1" id="KW-0732">Signal</keyword>
<dbReference type="PATRIC" id="fig|1120926.3.peg.3220"/>
<dbReference type="OrthoDB" id="7355447at2"/>
<evidence type="ECO:0008006" key="4">
    <source>
        <dbReference type="Google" id="ProtNLM"/>
    </source>
</evidence>
<feature type="signal peptide" evidence="1">
    <location>
        <begin position="1"/>
        <end position="26"/>
    </location>
</feature>
<dbReference type="Proteomes" id="UP000013117">
    <property type="component" value="Unassembled WGS sequence"/>
</dbReference>
<dbReference type="GeneID" id="84210595"/>
<gene>
    <name evidence="2" type="ORF">F960_03320</name>
</gene>
<dbReference type="STRING" id="202952.GCA_000747725_01595"/>
<keyword evidence="3" id="KW-1185">Reference proteome</keyword>
<evidence type="ECO:0000256" key="1">
    <source>
        <dbReference type="SAM" id="SignalP"/>
    </source>
</evidence>
<feature type="chain" id="PRO_5004137939" description="DUF4154 domain-containing protein" evidence="1">
    <location>
        <begin position="27"/>
        <end position="169"/>
    </location>
</feature>
<organism evidence="2 3">
    <name type="scientific">Acinetobacter gerneri DSM 14967 = CIP 107464 = MTCC 9824</name>
    <dbReference type="NCBI Taxonomy" id="1120926"/>
    <lineage>
        <taxon>Bacteria</taxon>
        <taxon>Pseudomonadati</taxon>
        <taxon>Pseudomonadota</taxon>
        <taxon>Gammaproteobacteria</taxon>
        <taxon>Moraxellales</taxon>
        <taxon>Moraxellaceae</taxon>
        <taxon>Acinetobacter</taxon>
    </lineage>
</organism>
<dbReference type="InterPro" id="IPR025293">
    <property type="entry name" value="YfiR/HmsC-like"/>
</dbReference>
<comment type="caution">
    <text evidence="2">The sequence shown here is derived from an EMBL/GenBank/DDBJ whole genome shotgun (WGS) entry which is preliminary data.</text>
</comment>
<proteinExistence type="predicted"/>
<dbReference type="EMBL" id="APPN01000079">
    <property type="protein sequence ID" value="ENV32469.1"/>
    <property type="molecule type" value="Genomic_DNA"/>
</dbReference>
<accession>N8ZFG3</accession>
<dbReference type="RefSeq" id="WP_004867064.1">
    <property type="nucleotide sequence ID" value="NZ_ASYY01000080.1"/>
</dbReference>